<name>A0A9R1D798_9EURY</name>
<evidence type="ECO:0000313" key="4">
    <source>
        <dbReference type="Proteomes" id="UP001139494"/>
    </source>
</evidence>
<accession>A0A9R1D798</accession>
<dbReference type="Pfam" id="PF18204">
    <property type="entry name" value="PGF-CTERM"/>
    <property type="match status" value="1"/>
</dbReference>
<dbReference type="EMBL" id="JAHLKM010000005">
    <property type="protein sequence ID" value="MCQ4333025.1"/>
    <property type="molecule type" value="Genomic_DNA"/>
</dbReference>
<evidence type="ECO:0000256" key="1">
    <source>
        <dbReference type="ARBA" id="ARBA00022729"/>
    </source>
</evidence>
<dbReference type="Proteomes" id="UP001139494">
    <property type="component" value="Unassembled WGS sequence"/>
</dbReference>
<keyword evidence="1" id="KW-0732">Signal</keyword>
<dbReference type="GO" id="GO:0005886">
    <property type="term" value="C:plasma membrane"/>
    <property type="evidence" value="ECO:0007669"/>
    <property type="project" value="UniProtKB-SubCell"/>
</dbReference>
<comment type="caution">
    <text evidence="3">The sequence shown here is derived from an EMBL/GenBank/DDBJ whole genome shotgun (WGS) entry which is preliminary data.</text>
</comment>
<sequence>MDGFGAVIALVALLAAALFARRRL</sequence>
<dbReference type="AlphaFoldDB" id="A0A9R1D798"/>
<feature type="domain" description="PGF-CTERM archaeal protein-sorting signal" evidence="2">
    <location>
        <begin position="3"/>
        <end position="23"/>
    </location>
</feature>
<evidence type="ECO:0000259" key="2">
    <source>
        <dbReference type="Pfam" id="PF18204"/>
    </source>
</evidence>
<organism evidence="3 4">
    <name type="scientific">Natronomonas aquatica</name>
    <dbReference type="NCBI Taxonomy" id="2841590"/>
    <lineage>
        <taxon>Archaea</taxon>
        <taxon>Methanobacteriati</taxon>
        <taxon>Methanobacteriota</taxon>
        <taxon>Stenosarchaea group</taxon>
        <taxon>Halobacteria</taxon>
        <taxon>Halobacteriales</taxon>
        <taxon>Natronomonadaceae</taxon>
        <taxon>Natronomonas</taxon>
    </lineage>
</organism>
<protein>
    <submittedName>
        <fullName evidence="3">PGF-CTERM sorting domain-containing protein</fullName>
    </submittedName>
</protein>
<dbReference type="NCBIfam" id="TIGR04126">
    <property type="entry name" value="PGF_CTERM"/>
    <property type="match status" value="1"/>
</dbReference>
<gene>
    <name evidence="3" type="ORF">KM295_05825</name>
</gene>
<evidence type="ECO:0000313" key="3">
    <source>
        <dbReference type="EMBL" id="MCQ4333025.1"/>
    </source>
</evidence>
<reference evidence="3" key="1">
    <citation type="journal article" date="2023" name="Front. Microbiol.">
        <title>Genomic-based phylogenetic and metabolic analyses of the genus Natronomonas, and description of Natronomonas aquatica sp. nov.</title>
        <authorList>
            <person name="Garcia-Roldan A."/>
            <person name="Duran-Viseras A."/>
            <person name="de la Haba R.R."/>
            <person name="Corral P."/>
            <person name="Sanchez-Porro C."/>
            <person name="Ventosa A."/>
        </authorList>
    </citation>
    <scope>NUCLEOTIDE SEQUENCE</scope>
    <source>
        <strain evidence="3">F2-12</strain>
    </source>
</reference>
<keyword evidence="4" id="KW-1185">Reference proteome</keyword>
<dbReference type="GO" id="GO:0030115">
    <property type="term" value="C:S-layer"/>
    <property type="evidence" value="ECO:0007669"/>
    <property type="project" value="UniProtKB-SubCell"/>
</dbReference>
<dbReference type="InterPro" id="IPR026371">
    <property type="entry name" value="PGF_CTERM"/>
</dbReference>
<proteinExistence type="predicted"/>